<protein>
    <recommendedName>
        <fullName evidence="5">Secreted protein</fullName>
    </recommendedName>
</protein>
<keyword evidence="2" id="KW-0732">Signal</keyword>
<dbReference type="EMBL" id="JBHSJJ010000002">
    <property type="protein sequence ID" value="MFC4870948.1"/>
    <property type="molecule type" value="Genomic_DNA"/>
</dbReference>
<accession>A0ABV9SX64</accession>
<dbReference type="PROSITE" id="PS51257">
    <property type="entry name" value="PROKAR_LIPOPROTEIN"/>
    <property type="match status" value="1"/>
</dbReference>
<evidence type="ECO:0000256" key="2">
    <source>
        <dbReference type="SAM" id="SignalP"/>
    </source>
</evidence>
<evidence type="ECO:0008006" key="5">
    <source>
        <dbReference type="Google" id="ProtNLM"/>
    </source>
</evidence>
<feature type="region of interest" description="Disordered" evidence="1">
    <location>
        <begin position="21"/>
        <end position="66"/>
    </location>
</feature>
<evidence type="ECO:0000256" key="1">
    <source>
        <dbReference type="SAM" id="MobiDB-lite"/>
    </source>
</evidence>
<dbReference type="Proteomes" id="UP001595818">
    <property type="component" value="Unassembled WGS sequence"/>
</dbReference>
<comment type="caution">
    <text evidence="3">The sequence shown here is derived from an EMBL/GenBank/DDBJ whole genome shotgun (WGS) entry which is preliminary data.</text>
</comment>
<feature type="compositionally biased region" description="Acidic residues" evidence="1">
    <location>
        <begin position="41"/>
        <end position="55"/>
    </location>
</feature>
<feature type="chain" id="PRO_5047421438" description="Secreted protein" evidence="2">
    <location>
        <begin position="20"/>
        <end position="66"/>
    </location>
</feature>
<keyword evidence="4" id="KW-1185">Reference proteome</keyword>
<evidence type="ECO:0000313" key="3">
    <source>
        <dbReference type="EMBL" id="MFC4870948.1"/>
    </source>
</evidence>
<dbReference type="RefSeq" id="WP_377061965.1">
    <property type="nucleotide sequence ID" value="NZ_JBHSJJ010000002.1"/>
</dbReference>
<name>A0ABV9SX64_9BACT</name>
<organism evidence="3 4">
    <name type="scientific">Negadavirga shengliensis</name>
    <dbReference type="NCBI Taxonomy" id="1389218"/>
    <lineage>
        <taxon>Bacteria</taxon>
        <taxon>Pseudomonadati</taxon>
        <taxon>Bacteroidota</taxon>
        <taxon>Cytophagia</taxon>
        <taxon>Cytophagales</taxon>
        <taxon>Cyclobacteriaceae</taxon>
        <taxon>Negadavirga</taxon>
    </lineage>
</organism>
<proteinExistence type="predicted"/>
<sequence>MKTSIFAMLFALIAMMASCGNKTTDDVSTEPDEPIEHENYQEEVPEADEFYEEDTAGGFESPEPIQ</sequence>
<feature type="signal peptide" evidence="2">
    <location>
        <begin position="1"/>
        <end position="19"/>
    </location>
</feature>
<gene>
    <name evidence="3" type="ORF">ACFPFU_04565</name>
</gene>
<evidence type="ECO:0000313" key="4">
    <source>
        <dbReference type="Proteomes" id="UP001595818"/>
    </source>
</evidence>
<reference evidence="4" key="1">
    <citation type="journal article" date="2019" name="Int. J. Syst. Evol. Microbiol.">
        <title>The Global Catalogue of Microorganisms (GCM) 10K type strain sequencing project: providing services to taxonomists for standard genome sequencing and annotation.</title>
        <authorList>
            <consortium name="The Broad Institute Genomics Platform"/>
            <consortium name="The Broad Institute Genome Sequencing Center for Infectious Disease"/>
            <person name="Wu L."/>
            <person name="Ma J."/>
        </authorList>
    </citation>
    <scope>NUCLEOTIDE SEQUENCE [LARGE SCALE GENOMIC DNA]</scope>
    <source>
        <strain evidence="4">CGMCC 4.7466</strain>
    </source>
</reference>